<dbReference type="CDD" id="cd17352">
    <property type="entry name" value="MFS_MCT_SLC16"/>
    <property type="match status" value="1"/>
</dbReference>
<sequence>MAKDRSLATMVVVASWLVHFSTFGTRNTFGVFFPHLLAHFGTSRALTSVVFSAGSCMMLFGFINGALVRKYGQRRMAQAGAVIVLVGLVSSSFMTDLWQLSLTYGVIGGLGFGLSFMSAITILALHFDKNRAFATGLAVSGSGIGTLSLAPVFDALLVTLGWRNTFRVQAALCSGMILFASVFFERPSQESRTKEPCRPGGDDRPVSSQLQGGDARHEQTNDHLVVGVASEDDGSKGSTGSHGQRTTAATPKEREPACRMALSVFDWSLFRDSRLMLLAVAHFCWACAYLGTLPHWPNWGTENGLSSDLAALTVTAFGASSTASRIILGKVADLVGRIGTFFCCTVVMAVDVALLTVARGLWQLVLFACVFGIASGARFCLTPCVVAQLFGTKRLPVALGFLHMIIGVAGLVCGPVAGLIADKLSYPVAFGLLAVLGAVGSATFLLVWVKTSCGGAEQLDDIAAPALREASGGCGGCARGEERV</sequence>
<evidence type="ECO:0000259" key="4">
    <source>
        <dbReference type="PROSITE" id="PS50850"/>
    </source>
</evidence>
<gene>
    <name evidence="5" type="ORF">Vbra_17982</name>
</gene>
<dbReference type="PANTHER" id="PTHR11360:SF284">
    <property type="entry name" value="EG:103B4.3 PROTEIN-RELATED"/>
    <property type="match status" value="1"/>
</dbReference>
<feature type="transmembrane region" description="Helical" evidence="3">
    <location>
        <begin position="104"/>
        <end position="125"/>
    </location>
</feature>
<dbReference type="PROSITE" id="PS50850">
    <property type="entry name" value="MFS"/>
    <property type="match status" value="1"/>
</dbReference>
<feature type="compositionally biased region" description="Polar residues" evidence="2">
    <location>
        <begin position="236"/>
        <end position="249"/>
    </location>
</feature>
<keyword evidence="6" id="KW-1185">Reference proteome</keyword>
<accession>A0A0G4GJI5</accession>
<feature type="transmembrane region" description="Helical" evidence="3">
    <location>
        <begin position="165"/>
        <end position="184"/>
    </location>
</feature>
<dbReference type="AlphaFoldDB" id="A0A0G4GJI5"/>
<feature type="transmembrane region" description="Helical" evidence="3">
    <location>
        <begin position="132"/>
        <end position="153"/>
    </location>
</feature>
<feature type="transmembrane region" description="Helical" evidence="3">
    <location>
        <begin position="426"/>
        <end position="449"/>
    </location>
</feature>
<evidence type="ECO:0000313" key="5">
    <source>
        <dbReference type="EMBL" id="CEM30078.1"/>
    </source>
</evidence>
<feature type="transmembrane region" description="Helical" evidence="3">
    <location>
        <begin position="79"/>
        <end position="98"/>
    </location>
</feature>
<dbReference type="PANTHER" id="PTHR11360">
    <property type="entry name" value="MONOCARBOXYLATE TRANSPORTER"/>
    <property type="match status" value="1"/>
</dbReference>
<dbReference type="PhylomeDB" id="A0A0G4GJI5"/>
<dbReference type="InterPro" id="IPR036259">
    <property type="entry name" value="MFS_trans_sf"/>
</dbReference>
<dbReference type="Gene3D" id="1.20.1250.20">
    <property type="entry name" value="MFS general substrate transporter like domains"/>
    <property type="match status" value="2"/>
</dbReference>
<dbReference type="InParanoid" id="A0A0G4GJI5"/>
<feature type="transmembrane region" description="Helical" evidence="3">
    <location>
        <begin position="45"/>
        <end position="67"/>
    </location>
</feature>
<feature type="transmembrane region" description="Helical" evidence="3">
    <location>
        <begin position="340"/>
        <end position="358"/>
    </location>
</feature>
<organism evidence="5 6">
    <name type="scientific">Vitrella brassicaformis (strain CCMP3155)</name>
    <dbReference type="NCBI Taxonomy" id="1169540"/>
    <lineage>
        <taxon>Eukaryota</taxon>
        <taxon>Sar</taxon>
        <taxon>Alveolata</taxon>
        <taxon>Colpodellida</taxon>
        <taxon>Vitrellaceae</taxon>
        <taxon>Vitrella</taxon>
    </lineage>
</organism>
<dbReference type="InterPro" id="IPR011701">
    <property type="entry name" value="MFS"/>
</dbReference>
<feature type="transmembrane region" description="Helical" evidence="3">
    <location>
        <begin position="275"/>
        <end position="297"/>
    </location>
</feature>
<name>A0A0G4GJI5_VITBC</name>
<keyword evidence="3" id="KW-0472">Membrane</keyword>
<dbReference type="OrthoDB" id="2213137at2759"/>
<dbReference type="GO" id="GO:0022857">
    <property type="term" value="F:transmembrane transporter activity"/>
    <property type="evidence" value="ECO:0007669"/>
    <property type="project" value="InterPro"/>
</dbReference>
<dbReference type="Pfam" id="PF07690">
    <property type="entry name" value="MFS_1"/>
    <property type="match status" value="1"/>
</dbReference>
<feature type="region of interest" description="Disordered" evidence="2">
    <location>
        <begin position="190"/>
        <end position="217"/>
    </location>
</feature>
<keyword evidence="3" id="KW-0812">Transmembrane</keyword>
<dbReference type="GO" id="GO:0016020">
    <property type="term" value="C:membrane"/>
    <property type="evidence" value="ECO:0007669"/>
    <property type="project" value="UniProtKB-SubCell"/>
</dbReference>
<feature type="region of interest" description="Disordered" evidence="2">
    <location>
        <begin position="229"/>
        <end position="254"/>
    </location>
</feature>
<feature type="transmembrane region" description="Helical" evidence="3">
    <location>
        <begin position="7"/>
        <end position="25"/>
    </location>
</feature>
<feature type="transmembrane region" description="Helical" evidence="3">
    <location>
        <begin position="397"/>
        <end position="420"/>
    </location>
</feature>
<evidence type="ECO:0000313" key="6">
    <source>
        <dbReference type="Proteomes" id="UP000041254"/>
    </source>
</evidence>
<dbReference type="EMBL" id="CDMY01000688">
    <property type="protein sequence ID" value="CEM30078.1"/>
    <property type="molecule type" value="Genomic_DNA"/>
</dbReference>
<protein>
    <recommendedName>
        <fullName evidence="4">Major facilitator superfamily (MFS) profile domain-containing protein</fullName>
    </recommendedName>
</protein>
<dbReference type="VEuPathDB" id="CryptoDB:Vbra_17982"/>
<dbReference type="STRING" id="1169540.A0A0G4GJI5"/>
<dbReference type="InterPro" id="IPR050327">
    <property type="entry name" value="Proton-linked_MCT"/>
</dbReference>
<reference evidence="5 6" key="1">
    <citation type="submission" date="2014-11" db="EMBL/GenBank/DDBJ databases">
        <authorList>
            <person name="Zhu J."/>
            <person name="Qi W."/>
            <person name="Song R."/>
        </authorList>
    </citation>
    <scope>NUCLEOTIDE SEQUENCE [LARGE SCALE GENOMIC DNA]</scope>
</reference>
<feature type="transmembrane region" description="Helical" evidence="3">
    <location>
        <begin position="309"/>
        <end position="328"/>
    </location>
</feature>
<dbReference type="SUPFAM" id="SSF103473">
    <property type="entry name" value="MFS general substrate transporter"/>
    <property type="match status" value="1"/>
</dbReference>
<evidence type="ECO:0000256" key="1">
    <source>
        <dbReference type="ARBA" id="ARBA00004141"/>
    </source>
</evidence>
<evidence type="ECO:0000256" key="2">
    <source>
        <dbReference type="SAM" id="MobiDB-lite"/>
    </source>
</evidence>
<proteinExistence type="predicted"/>
<feature type="compositionally biased region" description="Basic and acidic residues" evidence="2">
    <location>
        <begin position="190"/>
        <end position="205"/>
    </location>
</feature>
<dbReference type="InterPro" id="IPR020846">
    <property type="entry name" value="MFS_dom"/>
</dbReference>
<feature type="transmembrane region" description="Helical" evidence="3">
    <location>
        <begin position="364"/>
        <end position="390"/>
    </location>
</feature>
<dbReference type="Proteomes" id="UP000041254">
    <property type="component" value="Unassembled WGS sequence"/>
</dbReference>
<evidence type="ECO:0000256" key="3">
    <source>
        <dbReference type="SAM" id="Phobius"/>
    </source>
</evidence>
<keyword evidence="3" id="KW-1133">Transmembrane helix</keyword>
<comment type="subcellular location">
    <subcellularLocation>
        <location evidence="1">Membrane</location>
        <topology evidence="1">Multi-pass membrane protein</topology>
    </subcellularLocation>
</comment>
<dbReference type="OMA" id="CVFISCC"/>
<feature type="domain" description="Major facilitator superfamily (MFS) profile" evidence="4">
    <location>
        <begin position="7"/>
        <end position="452"/>
    </location>
</feature>